<protein>
    <submittedName>
        <fullName evidence="1">67 kDa myosin-cross-reactive antigen family protein</fullName>
    </submittedName>
</protein>
<dbReference type="PANTHER" id="PTHR37417">
    <property type="entry name" value="67 KDA MYOSIN-CROSS-REACTIVE ANTIGEN FAMILY PROTEIN (AFU_ORTHOLOGUE AFUA_5G09970)"/>
    <property type="match status" value="1"/>
</dbReference>
<dbReference type="Pfam" id="PF06100">
    <property type="entry name" value="MCRA"/>
    <property type="match status" value="2"/>
</dbReference>
<evidence type="ECO:0000313" key="1">
    <source>
        <dbReference type="EMBL" id="GAM41992.1"/>
    </source>
</evidence>
<evidence type="ECO:0000313" key="2">
    <source>
        <dbReference type="Proteomes" id="UP000053095"/>
    </source>
</evidence>
<dbReference type="Gene3D" id="3.30.9.80">
    <property type="match status" value="1"/>
</dbReference>
<dbReference type="GO" id="GO:0050151">
    <property type="term" value="F:oleate hydratase activity"/>
    <property type="evidence" value="ECO:0007669"/>
    <property type="project" value="InterPro"/>
</dbReference>
<keyword evidence="2" id="KW-1185">Reference proteome</keyword>
<proteinExistence type="predicted"/>
<accession>A0A0B8N1F5</accession>
<sequence length="415" mass="46545">MSKSGFSSRILKDFHPNHKALEFREQLYGYADKLNSFNLVSTLDRAQYTINESILVPVTDFLRKKGVDLAGRSEVVDLFMTSDNNPAAVTGYYQFEYLFMPIYLHLLELGVDYQFNVQIRAIGLSQVNKQQRMVTRLDFAHNGFEVSRTLQWSDIVIATVGSTISGCFVGADDRAPGLPELDVTEGLDENWSVWLELANKVAQFGNPYNFCTRSGESMLESFTITTEDLELYDKLNLLSLKKSAVGTVIALFDSHWKLNVCVPLQPVFSNQPTNQRVLWGYAGSPRSEGNYVRKAMVDCSGSEILSELLAHLNIRSQPSMRRTITIPRVLPRMTAHLLPRSPTDRLDIIPKTAVNIGLVGPFVNIPYYTAADISYGVRSARVAVSRLMGLGDYDDEDAKNKYLGTVLLNTLKVIF</sequence>
<reference evidence="2" key="1">
    <citation type="journal article" date="2015" name="Genome Announc.">
        <title>Draft genome sequence of Talaromyces cellulolyticus strain Y-94, a source of lignocellulosic biomass-degrading enzymes.</title>
        <authorList>
            <person name="Fujii T."/>
            <person name="Koike H."/>
            <person name="Sawayama S."/>
            <person name="Yano S."/>
            <person name="Inoue H."/>
        </authorList>
    </citation>
    <scope>NUCLEOTIDE SEQUENCE [LARGE SCALE GENOMIC DNA]</scope>
    <source>
        <strain evidence="2">Y-94</strain>
    </source>
</reference>
<dbReference type="GO" id="GO:0071949">
    <property type="term" value="F:FAD binding"/>
    <property type="evidence" value="ECO:0007669"/>
    <property type="project" value="InterPro"/>
</dbReference>
<dbReference type="Gene3D" id="3.50.50.60">
    <property type="entry name" value="FAD/NAD(P)-binding domain"/>
    <property type="match status" value="2"/>
</dbReference>
<dbReference type="InterPro" id="IPR010354">
    <property type="entry name" value="Oleate_hydratase"/>
</dbReference>
<gene>
    <name evidence="1" type="ORF">TCE0_043f15569</name>
</gene>
<dbReference type="EMBL" id="DF933839">
    <property type="protein sequence ID" value="GAM41992.1"/>
    <property type="molecule type" value="Genomic_DNA"/>
</dbReference>
<dbReference type="GO" id="GO:0006631">
    <property type="term" value="P:fatty acid metabolic process"/>
    <property type="evidence" value="ECO:0007669"/>
    <property type="project" value="InterPro"/>
</dbReference>
<organism evidence="1 2">
    <name type="scientific">Talaromyces pinophilus</name>
    <name type="common">Penicillium pinophilum</name>
    <dbReference type="NCBI Taxonomy" id="128442"/>
    <lineage>
        <taxon>Eukaryota</taxon>
        <taxon>Fungi</taxon>
        <taxon>Dikarya</taxon>
        <taxon>Ascomycota</taxon>
        <taxon>Pezizomycotina</taxon>
        <taxon>Eurotiomycetes</taxon>
        <taxon>Eurotiomycetidae</taxon>
        <taxon>Eurotiales</taxon>
        <taxon>Trichocomaceae</taxon>
        <taxon>Talaromyces</taxon>
        <taxon>Talaromyces sect. Talaromyces</taxon>
    </lineage>
</organism>
<dbReference type="PANTHER" id="PTHR37417:SF2">
    <property type="entry name" value="67 KDA MYOSIN-CROSS-REACTIVE ANTIGEN FAMILY PROTEIN (AFU_ORTHOLOGUE AFUA_5G09970)"/>
    <property type="match status" value="1"/>
</dbReference>
<dbReference type="Proteomes" id="UP000053095">
    <property type="component" value="Unassembled WGS sequence"/>
</dbReference>
<name>A0A0B8N1F5_TALPI</name>
<dbReference type="InterPro" id="IPR036188">
    <property type="entry name" value="FAD/NAD-bd_sf"/>
</dbReference>
<dbReference type="AlphaFoldDB" id="A0A0B8N1F5"/>